<dbReference type="InterPro" id="IPR023415">
    <property type="entry name" value="LDLR_class-A_CS"/>
</dbReference>
<feature type="domain" description="MAM" evidence="3">
    <location>
        <begin position="966"/>
        <end position="1121"/>
    </location>
</feature>
<dbReference type="PROSITE" id="PS00740">
    <property type="entry name" value="MAM_1"/>
    <property type="match status" value="1"/>
</dbReference>
<proteinExistence type="predicted"/>
<feature type="domain" description="MAM" evidence="3">
    <location>
        <begin position="250"/>
        <end position="404"/>
    </location>
</feature>
<feature type="disulfide bond" evidence="2">
    <location>
        <begin position="767"/>
        <end position="782"/>
    </location>
</feature>
<feature type="domain" description="MAM" evidence="3">
    <location>
        <begin position="10"/>
        <end position="150"/>
    </location>
</feature>
<dbReference type="CDD" id="cd06263">
    <property type="entry name" value="MAM"/>
    <property type="match status" value="9"/>
</dbReference>
<dbReference type="PaxDb" id="8022-A0A060WPN6"/>
<dbReference type="Gene3D" id="4.10.400.10">
    <property type="entry name" value="Low-density Lipoprotein Receptor"/>
    <property type="match status" value="1"/>
</dbReference>
<protein>
    <recommendedName>
        <fullName evidence="3">MAM domain-containing protein</fullName>
    </recommendedName>
</protein>
<feature type="domain" description="MAM" evidence="3">
    <location>
        <begin position="1492"/>
        <end position="1660"/>
    </location>
</feature>
<evidence type="ECO:0000256" key="2">
    <source>
        <dbReference type="PROSITE-ProRule" id="PRU00124"/>
    </source>
</evidence>
<feature type="disulfide bond" evidence="2">
    <location>
        <begin position="748"/>
        <end position="760"/>
    </location>
</feature>
<name>A0A060WPN6_ONCMY</name>
<dbReference type="GO" id="GO:0016020">
    <property type="term" value="C:membrane"/>
    <property type="evidence" value="ECO:0007669"/>
    <property type="project" value="InterPro"/>
</dbReference>
<dbReference type="EMBL" id="FR904664">
    <property type="protein sequence ID" value="CDQ69328.1"/>
    <property type="molecule type" value="Genomic_DNA"/>
</dbReference>
<dbReference type="STRING" id="8022.A0A060WPN6"/>
<dbReference type="Proteomes" id="UP000193380">
    <property type="component" value="Unassembled WGS sequence"/>
</dbReference>
<dbReference type="Pfam" id="PF00057">
    <property type="entry name" value="Ldl_recept_a"/>
    <property type="match status" value="1"/>
</dbReference>
<dbReference type="PROSITE" id="PS50068">
    <property type="entry name" value="LDLRA_2"/>
    <property type="match status" value="1"/>
</dbReference>
<feature type="domain" description="MAM" evidence="3">
    <location>
        <begin position="152"/>
        <end position="199"/>
    </location>
</feature>
<feature type="domain" description="MAM" evidence="3">
    <location>
        <begin position="583"/>
        <end position="741"/>
    </location>
</feature>
<gene>
    <name evidence="4" type="ORF">GSONMT00063299001</name>
</gene>
<evidence type="ECO:0000313" key="4">
    <source>
        <dbReference type="EMBL" id="CDQ69328.1"/>
    </source>
</evidence>
<reference evidence="4" key="1">
    <citation type="journal article" date="2014" name="Nat. Commun.">
        <title>The rainbow trout genome provides novel insights into evolution after whole-genome duplication in vertebrates.</title>
        <authorList>
            <person name="Berthelot C."/>
            <person name="Brunet F."/>
            <person name="Chalopin D."/>
            <person name="Juanchich A."/>
            <person name="Bernard M."/>
            <person name="Noel B."/>
            <person name="Bento P."/>
            <person name="Da Silva C."/>
            <person name="Labadie K."/>
            <person name="Alberti A."/>
            <person name="Aury J.M."/>
            <person name="Louis A."/>
            <person name="Dehais P."/>
            <person name="Bardou P."/>
            <person name="Montfort J."/>
            <person name="Klopp C."/>
            <person name="Cabau C."/>
            <person name="Gaspin C."/>
            <person name="Thorgaard G.H."/>
            <person name="Boussaha M."/>
            <person name="Quillet E."/>
            <person name="Guyomard R."/>
            <person name="Galiana D."/>
            <person name="Bobe J."/>
            <person name="Volff J.N."/>
            <person name="Genet C."/>
            <person name="Wincker P."/>
            <person name="Jaillon O."/>
            <person name="Roest Crollius H."/>
            <person name="Guiguen Y."/>
        </authorList>
    </citation>
    <scope>NUCLEOTIDE SEQUENCE [LARGE SCALE GENOMIC DNA]</scope>
</reference>
<dbReference type="SUPFAM" id="SSF57424">
    <property type="entry name" value="LDL receptor-like module"/>
    <property type="match status" value="1"/>
</dbReference>
<accession>A0A060WPN6</accession>
<feature type="domain" description="MAM" evidence="3">
    <location>
        <begin position="406"/>
        <end position="574"/>
    </location>
</feature>
<dbReference type="SMART" id="SM00192">
    <property type="entry name" value="LDLa"/>
    <property type="match status" value="1"/>
</dbReference>
<sequence length="1678" mass="185590">MRRLLVLLSGSCDFERHSCGWNDSSVGVYRWRYYLSAQLWNHHVGSRGRMITGVNDATPRSGECWMFWYHMEGRASGELNIYLQPFPGSRTQTLLWSRTGDQGDRWRHGRTTVLSPDIPYQVIFEAVAGDGREGDIAIDDLTLVNGPCPPQGFCDFEMDYCGWLNSPPAVSGVDWEWWSGSSGGRFSPTVDHTTNSGQGSQDSEWMNAQVQLGIVDTQEVQFSGSRNTSGSGFIAIDDVTVKEGACKDQHPCGFEVDSWCDFEVDVSHKGRWGRLRGRKDRLDHTYRTENGFYLTVLKRNSEEIEVAQLLSSELSSTTGMCVRFWYWLPAGSTDRLSVHVLRSEEQGLALWQRSGASSTGWEVAELTVSAPNTFKVVFRAEHAPGSDSTVQIDDVSMREGACTPTGSCDFESGQCTWVNEARTSGHDWVQADGRFHGPDTDHTSQTPEGRFLLSPALPQNQSSRAVVVSEWIRSQTEATCLTIWYHMNGRIIIGPPFMCSLLCSESGALRVFERSGPTKQELLFETQSGGSNWTRFSGSVEKSGPFQVLIDAESGDRGFIAVDDIIVTPGLCPGTVQTIGDFVGCSFENGTCDWADVSVGQFTWQRGRNGTTAENTGPSLDHTLGTELGWYMAVESSRGDVDSFAALQSPTMKQASAVCLLEFYYHMYGTGVGELRVLLQEGSRTTPLWWRSGDQGDAWRRGEVIVGRTPHVFTLFFQATRTFSQLGDIAIDDILFLNCSLPEPQDSCPAGVFTCSNRVCVAQSRVCDYTDDCGDGTDEADCEKQGYEGHCSFEQGLCSWEESEVDTPGADWTFQKGESAWPQHGPPRDHTKNNGAGHYVIPGSHLTEKGQTSELLSSTLLPSSNCTVRFFYYSQDEETASLTMRLRTDQDGADDTMLWTRDSSQDYSWHRAEVILFIPVNSKIVFQYKRGDNHIGLVAVDDVSFFKEYLPTTETTPTSSVPPTTSPCTFESDQCLWSDTSEGVNRWQRQEAGNHTVPETDHTTGTGYYMAVNFSQSQIEARLQSPALPSLSPYCQILFHFQMRGKSVGSLTVLLQEAEAKEIALWSRTLTTAPQWRPEHLPLGQHLQPYKVLFRSLAGESLSDVSRAVALDDISFINCDTSYQPPALSAYDCSFERDLCGWMRGAEEEQDWQVKSGPTDTPNTGPAGDHTTTTGYYLYIESSAPSTVGSVAQLKSQLLPPAGPQGYCLSFWYHMFGPTVGSLRMVLHTTQSRLGTLVWYRGRTQGDEWRLAQSHVTLHEVHLVVLEASVGGEAGDIAIDDITFTAGPCAPSGTLHLNFILLSMETAWLCVAKIAKSTNLTSTYLCIFYLCDFEESSCNWLQQADDDGDWVRGSGSTPNPNTGPDYDHTTNTATGHYFYLPSSGVDQPGQTARMASPLFPAGKGVCLQLWYHMSGRGMGTLNVYQWSEQGGMVMLLSHSGDQGALWRFAQATLQLDRDDYRIIVEGVKGSSDEGDMAFDDILVTNSPCPPPGRCDFQTNLCGWTNVAMAGVDEGDWLRGRGASPNPNTGPSVDHTTNSSLGYYLYVDSSVGQWGDRSMLVSEILQADSGGYCLTFWFHMYGPHIGTLNLYRNDRKQHASGGAADVLWTESGSQGDVWLEGSVYVDYTQPFWFVFMYWRGRAPGGDVALDDITIHPGHCYNTVPTDTPTPDSRPLSVLY</sequence>
<dbReference type="PANTHER" id="PTHR23282">
    <property type="entry name" value="APICAL ENDOSOMAL GLYCOPROTEIN PRECURSOR"/>
    <property type="match status" value="1"/>
</dbReference>
<evidence type="ECO:0000313" key="5">
    <source>
        <dbReference type="Proteomes" id="UP000193380"/>
    </source>
</evidence>
<evidence type="ECO:0000259" key="3">
    <source>
        <dbReference type="PROSITE" id="PS50060"/>
    </source>
</evidence>
<dbReference type="InterPro" id="IPR002172">
    <property type="entry name" value="LDrepeatLR_classA_rpt"/>
</dbReference>
<dbReference type="SMART" id="SM00137">
    <property type="entry name" value="MAM"/>
    <property type="match status" value="9"/>
</dbReference>
<feature type="disulfide bond" evidence="2">
    <location>
        <begin position="755"/>
        <end position="773"/>
    </location>
</feature>
<evidence type="ECO:0000256" key="1">
    <source>
        <dbReference type="ARBA" id="ARBA00023157"/>
    </source>
</evidence>
<dbReference type="PANTHER" id="PTHR23282:SF101">
    <property type="entry name" value="MAM DOMAIN-CONTAINING PROTEIN"/>
    <property type="match status" value="1"/>
</dbReference>
<dbReference type="CDD" id="cd00112">
    <property type="entry name" value="LDLa"/>
    <property type="match status" value="1"/>
</dbReference>
<dbReference type="PROSITE" id="PS50060">
    <property type="entry name" value="MAM_2"/>
    <property type="match status" value="11"/>
</dbReference>
<dbReference type="Gene3D" id="2.60.120.200">
    <property type="match status" value="10"/>
</dbReference>
<dbReference type="InterPro" id="IPR013320">
    <property type="entry name" value="ConA-like_dom_sf"/>
</dbReference>
<reference evidence="4" key="2">
    <citation type="submission" date="2014-03" db="EMBL/GenBank/DDBJ databases">
        <authorList>
            <person name="Genoscope - CEA"/>
        </authorList>
    </citation>
    <scope>NUCLEOTIDE SEQUENCE</scope>
</reference>
<dbReference type="InterPro" id="IPR051560">
    <property type="entry name" value="MAM_domain-containing"/>
</dbReference>
<organism evidence="4 5">
    <name type="scientific">Oncorhynchus mykiss</name>
    <name type="common">Rainbow trout</name>
    <name type="synonym">Salmo gairdneri</name>
    <dbReference type="NCBI Taxonomy" id="8022"/>
    <lineage>
        <taxon>Eukaryota</taxon>
        <taxon>Metazoa</taxon>
        <taxon>Chordata</taxon>
        <taxon>Craniata</taxon>
        <taxon>Vertebrata</taxon>
        <taxon>Euteleostomi</taxon>
        <taxon>Actinopterygii</taxon>
        <taxon>Neopterygii</taxon>
        <taxon>Teleostei</taxon>
        <taxon>Protacanthopterygii</taxon>
        <taxon>Salmoniformes</taxon>
        <taxon>Salmonidae</taxon>
        <taxon>Salmoninae</taxon>
        <taxon>Oncorhynchus</taxon>
    </lineage>
</organism>
<feature type="domain" description="MAM" evidence="3">
    <location>
        <begin position="1131"/>
        <end position="1291"/>
    </location>
</feature>
<dbReference type="Pfam" id="PF00629">
    <property type="entry name" value="MAM"/>
    <property type="match status" value="9"/>
</dbReference>
<dbReference type="InterPro" id="IPR036055">
    <property type="entry name" value="LDL_receptor-like_sf"/>
</dbReference>
<dbReference type="PROSITE" id="PS01209">
    <property type="entry name" value="LDLRA_1"/>
    <property type="match status" value="1"/>
</dbReference>
<feature type="domain" description="MAM" evidence="3">
    <location>
        <begin position="1329"/>
        <end position="1490"/>
    </location>
</feature>
<feature type="domain" description="MAM" evidence="3">
    <location>
        <begin position="204"/>
        <end position="248"/>
    </location>
</feature>
<feature type="domain" description="MAM" evidence="3">
    <location>
        <begin position="789"/>
        <end position="945"/>
    </location>
</feature>
<keyword evidence="1 2" id="KW-1015">Disulfide bond</keyword>
<dbReference type="SUPFAM" id="SSF49899">
    <property type="entry name" value="Concanavalin A-like lectins/glucanases"/>
    <property type="match status" value="10"/>
</dbReference>
<dbReference type="InterPro" id="IPR000998">
    <property type="entry name" value="MAM_dom"/>
</dbReference>